<accession>A0A317T385</accession>
<organism evidence="7 8">
    <name type="scientific">Tuber magnatum</name>
    <name type="common">white Piedmont truffle</name>
    <dbReference type="NCBI Taxonomy" id="42249"/>
    <lineage>
        <taxon>Eukaryota</taxon>
        <taxon>Fungi</taxon>
        <taxon>Dikarya</taxon>
        <taxon>Ascomycota</taxon>
        <taxon>Pezizomycotina</taxon>
        <taxon>Pezizomycetes</taxon>
        <taxon>Pezizales</taxon>
        <taxon>Tuberaceae</taxon>
        <taxon>Tuber</taxon>
    </lineage>
</organism>
<dbReference type="Proteomes" id="UP000246991">
    <property type="component" value="Unassembled WGS sequence"/>
</dbReference>
<sequence length="1615" mass="169819">MEFRDSNLFEQPQAQLVGEDEPIEVVLENLGFLGLNGETKVKLFAQGYDTDSVPISSASLFAIANKRGLFAAATFSNLIVGSTSSLREAFANTTEKIAPYNSRISLSLPTNISHVAFTADESHLVLGSSSGGLAIYLVNDFSSAGSDLKPVFELGTDGVSLRELKPNPAVPELVAIVTSTGEVRIINIDARGFEKSSSGDAVLKKEASTVSWSPKGKQIVCGMGDGTGWQMTPGGEMKAVLPLVPGLKNHFISSIVWVGNDAFITTHTPVPSDDANNESIFHALMRDGTSYRYMKLPDPVPPFGMGSRTPPYFFHAVVRQYAPGIKDAIVFTNTCSSDVGLVCRFSTALTGDPAVPADSWITANIGDDPRRAQMPLTDESLSDTSPIGMALDLSNKVNVKRPVGGEEIEESPGPLPILMVLNHEGLLSAWNVIYNDAIEQGERYSGMMVYVAQEGSPQSAPQTPQQPAPQRQSVQGVTPAPAFGVSSFGQSPASNGNGAFGQSSSLGSSSPFRKPTAGAFGQSSASPAFGQPSSIGTSGASAFRKPALGGSTWASTSGASPSTTAPTSGTTFGQPSALGARPLFGQPAALGGQSAFGRTAALGVQPVFGQPARLGSATAAPAFGSPALMGANKAGATGFGAVSSLGSPPVGGSPFGATSAFGGGSAFGAYANKAGFSAAVAAGSGDSKPIWGTGGSLGSDSTSTAFGGGNNAPSVFGSGSTGSFKISSAFEQEPKIASENQPPSSSGGFGSFGVGLGDALTSTPPVVSRPGPPTSPPAPRGVSDQNIRDATMDDSDEQPDEPSDDDDDIISPGAAKARQVGFTSTPAKPGLPSGIFSSTKAAASSPFASSPFASVNQTSSPFSSMPGSSPGSFGVWGVQPKAPLGVPTPATSSPPPPPLPPPPSFTSVEKGLETLPALPADESPKPALSEAASPTLSSPDPKSVKESSDAQAGELPGPPSSGSKSVGADNDRVTSLDESDDDNDEPQKRKGEDEDGDGDGEDGDNSEGDDSLPSGGPIYEPKPKPSASSGPSTSNIFVADTSFGETFRGGIEEDAPFGLLTKNPLPVSGSDSDRSSNSPPTGSSPKNRSPSATAGSLAAKNREKRSSSLGRGGMLNRSPKKPNASRALNVPLPPPDSLASRSKPQGTTPLRPLAALAPDGILSSTDKPTGGSPLAPPALQAKETSQEEREDVQGEEDTQEGEAQEGADVQEEEEVQEEDEVQEEEVQEEEVQEEDEVQEEEVQEEDEVQEEEVQEEEEVESDLDFDNEYDDYDPDRVRNKLLNTDVKPIQELPKFRRNGEVEVASDFNAVFDSIYLSGNMMINRLGLTVQGLKAYHLGQEIPSPDVDHKAAKDMKHSQDWRFCEMGQIRDILEQLLASVRDENQGNDELEAKYQAASKGFIKLDIKDAEIKRLLAVHNDSQAAAIARARPLTPEQVLQQRKLRKEYAKVERLLKEAEREVTQLKAKIAARDRDRPGAVVPPTVEAVKNTIMKLTGMVERKNGEIDYLEERLRRIRIKSRSVSVTPAKSRDLTPNQTLRGETPQRFETPEKLRSYDHNISSVRYSVSPLFVPTDPLDVEEAREEIRARKEMGRKLRDALERCGPKLTAASKGNDGN</sequence>
<feature type="compositionally biased region" description="Pro residues" evidence="5">
    <location>
        <begin position="770"/>
        <end position="779"/>
    </location>
</feature>
<gene>
    <name evidence="7" type="ORF">C7212DRAFT_361051</name>
</gene>
<feature type="compositionally biased region" description="Polar residues" evidence="5">
    <location>
        <begin position="1139"/>
        <end position="1148"/>
    </location>
</feature>
<feature type="region of interest" description="Disordered" evidence="5">
    <location>
        <begin position="455"/>
        <end position="578"/>
    </location>
</feature>
<dbReference type="Gene3D" id="2.130.10.10">
    <property type="entry name" value="YVTN repeat-like/Quinoprotein amine dehydrogenase"/>
    <property type="match status" value="1"/>
</dbReference>
<keyword evidence="8" id="KW-1185">Reference proteome</keyword>
<feature type="compositionally biased region" description="Acidic residues" evidence="5">
    <location>
        <begin position="1188"/>
        <end position="1273"/>
    </location>
</feature>
<evidence type="ECO:0000256" key="2">
    <source>
        <dbReference type="ARBA" id="ARBA00022448"/>
    </source>
</evidence>
<keyword evidence="2" id="KW-0813">Transport</keyword>
<feature type="compositionally biased region" description="Acidic residues" evidence="5">
    <location>
        <begin position="792"/>
        <end position="809"/>
    </location>
</feature>
<evidence type="ECO:0000313" key="7">
    <source>
        <dbReference type="EMBL" id="PWW79881.1"/>
    </source>
</evidence>
<dbReference type="Pfam" id="PF16755">
    <property type="entry name" value="Beta-prop_NUP159_NUP214"/>
    <property type="match status" value="1"/>
</dbReference>
<keyword evidence="4" id="KW-0175">Coiled coil</keyword>
<feature type="coiled-coil region" evidence="4">
    <location>
        <begin position="1439"/>
        <end position="1473"/>
    </location>
</feature>
<feature type="compositionally biased region" description="Polar residues" evidence="5">
    <location>
        <begin position="521"/>
        <end position="540"/>
    </location>
</feature>
<name>A0A317T385_9PEZI</name>
<dbReference type="PANTHER" id="PTHR35711:SF1">
    <property type="entry name" value="ECTODERMAL, ISOFORM F"/>
    <property type="match status" value="1"/>
</dbReference>
<feature type="region of interest" description="Disordered" evidence="5">
    <location>
        <begin position="726"/>
        <end position="1277"/>
    </location>
</feature>
<feature type="compositionally biased region" description="Polar residues" evidence="5">
    <location>
        <begin position="487"/>
        <end position="502"/>
    </location>
</feature>
<feature type="compositionally biased region" description="Pro residues" evidence="5">
    <location>
        <begin position="892"/>
        <end position="904"/>
    </location>
</feature>
<feature type="compositionally biased region" description="Low complexity" evidence="5">
    <location>
        <begin position="456"/>
        <end position="470"/>
    </location>
</feature>
<feature type="compositionally biased region" description="Low complexity" evidence="5">
    <location>
        <begin position="1025"/>
        <end position="1034"/>
    </location>
</feature>
<feature type="compositionally biased region" description="Polar residues" evidence="5">
    <location>
        <begin position="1079"/>
        <end position="1094"/>
    </location>
</feature>
<dbReference type="InterPro" id="IPR015943">
    <property type="entry name" value="WD40/YVTN_repeat-like_dom_sf"/>
</dbReference>
<feature type="compositionally biased region" description="Polar residues" evidence="5">
    <location>
        <begin position="1525"/>
        <end position="1538"/>
    </location>
</feature>
<dbReference type="OrthoDB" id="248320at2759"/>
<feature type="compositionally biased region" description="Gly residues" evidence="5">
    <location>
        <begin position="747"/>
        <end position="756"/>
    </location>
</feature>
<feature type="compositionally biased region" description="Low complexity" evidence="5">
    <location>
        <begin position="841"/>
        <end position="873"/>
    </location>
</feature>
<dbReference type="GO" id="GO:0005634">
    <property type="term" value="C:nucleus"/>
    <property type="evidence" value="ECO:0007669"/>
    <property type="project" value="UniProtKB-SubCell"/>
</dbReference>
<reference evidence="7 8" key="1">
    <citation type="submission" date="2018-03" db="EMBL/GenBank/DDBJ databases">
        <title>Genomes of Pezizomycetes fungi and the evolution of truffles.</title>
        <authorList>
            <person name="Murat C."/>
            <person name="Payen T."/>
            <person name="Noel B."/>
            <person name="Kuo A."/>
            <person name="Martin F.M."/>
        </authorList>
    </citation>
    <scope>NUCLEOTIDE SEQUENCE [LARGE SCALE GENOMIC DNA]</scope>
    <source>
        <strain evidence="7">091103-1</strain>
    </source>
</reference>
<feature type="domain" description="Nucleoporin Nup159/Nup146 N-terminal" evidence="6">
    <location>
        <begin position="54"/>
        <end position="427"/>
    </location>
</feature>
<evidence type="ECO:0000256" key="1">
    <source>
        <dbReference type="ARBA" id="ARBA00004123"/>
    </source>
</evidence>
<dbReference type="SUPFAM" id="SSF117289">
    <property type="entry name" value="Nucleoporin domain"/>
    <property type="match status" value="1"/>
</dbReference>
<dbReference type="PANTHER" id="PTHR35711">
    <property type="entry name" value="EXPRESSED PROTEIN"/>
    <property type="match status" value="1"/>
</dbReference>
<keyword evidence="3" id="KW-0539">Nucleus</keyword>
<feature type="compositionally biased region" description="Low complexity" evidence="5">
    <location>
        <begin position="549"/>
        <end position="571"/>
    </location>
</feature>
<evidence type="ECO:0000256" key="3">
    <source>
        <dbReference type="ARBA" id="ARBA00023242"/>
    </source>
</evidence>
<feature type="compositionally biased region" description="Acidic residues" evidence="5">
    <location>
        <begin position="993"/>
        <end position="1010"/>
    </location>
</feature>
<evidence type="ECO:0000256" key="4">
    <source>
        <dbReference type="SAM" id="Coils"/>
    </source>
</evidence>
<evidence type="ECO:0000259" key="6">
    <source>
        <dbReference type="Pfam" id="PF16755"/>
    </source>
</evidence>
<proteinExistence type="predicted"/>
<dbReference type="InterPro" id="IPR039462">
    <property type="entry name" value="Nup159/Nup146_N"/>
</dbReference>
<protein>
    <recommendedName>
        <fullName evidence="6">Nucleoporin Nup159/Nup146 N-terminal domain-containing protein</fullName>
    </recommendedName>
</protein>
<comment type="caution">
    <text evidence="7">The sequence shown here is derived from an EMBL/GenBank/DDBJ whole genome shotgun (WGS) entry which is preliminary data.</text>
</comment>
<dbReference type="STRING" id="42249.A0A317T385"/>
<feature type="region of interest" description="Disordered" evidence="5">
    <location>
        <begin position="1525"/>
        <end position="1546"/>
    </location>
</feature>
<evidence type="ECO:0000256" key="5">
    <source>
        <dbReference type="SAM" id="MobiDB-lite"/>
    </source>
</evidence>
<evidence type="ECO:0000313" key="8">
    <source>
        <dbReference type="Proteomes" id="UP000246991"/>
    </source>
</evidence>
<dbReference type="EMBL" id="PYWC01000006">
    <property type="protein sequence ID" value="PWW79881.1"/>
    <property type="molecule type" value="Genomic_DNA"/>
</dbReference>
<comment type="subcellular location">
    <subcellularLocation>
        <location evidence="1">Nucleus</location>
    </subcellularLocation>
</comment>